<reference evidence="2 3" key="1">
    <citation type="submission" date="2019-07" db="EMBL/GenBank/DDBJ databases">
        <title>Rapid identification of Enteric Bacteria from Whole Genome Sequences (WGS) using Average Nucleotide Identity (ANI).</title>
        <authorList>
            <person name="Lane C."/>
        </authorList>
    </citation>
    <scope>NUCLEOTIDE SEQUENCE [LARGE SCALE GENOMIC DNA]</scope>
    <source>
        <strain evidence="2 3">D2411</strain>
    </source>
</reference>
<evidence type="ECO:0000313" key="3">
    <source>
        <dbReference type="Proteomes" id="UP000321812"/>
    </source>
</evidence>
<evidence type="ECO:0000313" key="2">
    <source>
        <dbReference type="EMBL" id="TWO18148.1"/>
    </source>
</evidence>
<dbReference type="Gene3D" id="1.10.10.60">
    <property type="entry name" value="Homeodomain-like"/>
    <property type="match status" value="1"/>
</dbReference>
<keyword evidence="1" id="KW-1133">Transmembrane helix</keyword>
<comment type="caution">
    <text evidence="2">The sequence shown here is derived from an EMBL/GenBank/DDBJ whole genome shotgun (WGS) entry which is preliminary data.</text>
</comment>
<keyword evidence="1" id="KW-0812">Transmembrane</keyword>
<gene>
    <name evidence="2" type="ORF">YZ82_09105</name>
</gene>
<dbReference type="InterPro" id="IPR046118">
    <property type="entry name" value="DUF6115"/>
</dbReference>
<dbReference type="Proteomes" id="UP000321812">
    <property type="component" value="Unassembled WGS sequence"/>
</dbReference>
<accession>A0A562X7I2</accession>
<dbReference type="EMBL" id="VOAP01000029">
    <property type="protein sequence ID" value="TWO18148.1"/>
    <property type="molecule type" value="Genomic_DNA"/>
</dbReference>
<organism evidence="2 3">
    <name type="scientific">Campylobacter hyointestinalis</name>
    <dbReference type="NCBI Taxonomy" id="198"/>
    <lineage>
        <taxon>Bacteria</taxon>
        <taxon>Pseudomonadati</taxon>
        <taxon>Campylobacterota</taxon>
        <taxon>Epsilonproteobacteria</taxon>
        <taxon>Campylobacterales</taxon>
        <taxon>Campylobacteraceae</taxon>
        <taxon>Campylobacter</taxon>
    </lineage>
</organism>
<name>A0A562X7I2_CAMHY</name>
<proteinExistence type="predicted"/>
<feature type="transmembrane region" description="Helical" evidence="1">
    <location>
        <begin position="6"/>
        <end position="24"/>
    </location>
</feature>
<sequence length="168" mass="19536">MVSDVLIYICFSVILVVMFVYINLKDKEARKKFSKFEMTLDSIMKENYQLKKQISSLPKTQVNDDSGIIKVALEHIDEELNLKVAPMLESLKSIEKVIDDFQNDQQNRLYSLEERTKTFTKITPPSFDKQEDRIIELYNAGKSVESIARDLRLSVGRVNMVLKFHKVI</sequence>
<evidence type="ECO:0008006" key="4">
    <source>
        <dbReference type="Google" id="ProtNLM"/>
    </source>
</evidence>
<evidence type="ECO:0000256" key="1">
    <source>
        <dbReference type="SAM" id="Phobius"/>
    </source>
</evidence>
<dbReference type="AlphaFoldDB" id="A0A562X7I2"/>
<dbReference type="Pfam" id="PF19610">
    <property type="entry name" value="DUF6115"/>
    <property type="match status" value="1"/>
</dbReference>
<dbReference type="RefSeq" id="WP_147497683.1">
    <property type="nucleotide sequence ID" value="NZ_VOAP01000029.1"/>
</dbReference>
<protein>
    <recommendedName>
        <fullName evidence="4">Periplasmic protein</fullName>
    </recommendedName>
</protein>
<keyword evidence="1" id="KW-0472">Membrane</keyword>